<dbReference type="GO" id="GO:1902600">
    <property type="term" value="P:proton transmembrane transport"/>
    <property type="evidence" value="ECO:0007669"/>
    <property type="project" value="TreeGrafter"/>
</dbReference>
<reference evidence="14 15" key="1">
    <citation type="submission" date="2013-12" db="EMBL/GenBank/DDBJ databases">
        <title>Draft genome of the parsitic nematode Ancylostoma duodenale.</title>
        <authorList>
            <person name="Mitreva M."/>
        </authorList>
    </citation>
    <scope>NUCLEOTIDE SEQUENCE [LARGE SCALE GENOMIC DNA]</scope>
    <source>
        <strain evidence="14 15">Zhejiang</strain>
    </source>
</reference>
<dbReference type="Proteomes" id="UP000054047">
    <property type="component" value="Unassembled WGS sequence"/>
</dbReference>
<evidence type="ECO:0000256" key="13">
    <source>
        <dbReference type="ARBA" id="ARBA00023136"/>
    </source>
</evidence>
<evidence type="ECO:0000256" key="2">
    <source>
        <dbReference type="ARBA" id="ARBA00012517"/>
    </source>
</evidence>
<name>A0A0C2GP11_9BILA</name>
<dbReference type="GO" id="GO:0006883">
    <property type="term" value="P:intracellular sodium ion homeostasis"/>
    <property type="evidence" value="ECO:0007669"/>
    <property type="project" value="TreeGrafter"/>
</dbReference>
<accession>A0A0C2GP11</accession>
<dbReference type="Pfam" id="PF13246">
    <property type="entry name" value="Cation_ATPase"/>
    <property type="match status" value="1"/>
</dbReference>
<keyword evidence="4" id="KW-0812">Transmembrane</keyword>
<keyword evidence="7" id="KW-0187">Copper transport</keyword>
<keyword evidence="3" id="KW-0813">Transport</keyword>
<dbReference type="InterPro" id="IPR001757">
    <property type="entry name" value="P_typ_ATPase"/>
</dbReference>
<evidence type="ECO:0000256" key="10">
    <source>
        <dbReference type="ARBA" id="ARBA00022989"/>
    </source>
</evidence>
<dbReference type="GO" id="GO:0140581">
    <property type="term" value="F:P-type monovalent copper transporter activity"/>
    <property type="evidence" value="ECO:0007669"/>
    <property type="project" value="UniProtKB-EC"/>
</dbReference>
<evidence type="ECO:0000313" key="14">
    <source>
        <dbReference type="EMBL" id="KIH63065.1"/>
    </source>
</evidence>
<dbReference type="InterPro" id="IPR036412">
    <property type="entry name" value="HAD-like_sf"/>
</dbReference>
<dbReference type="GO" id="GO:0005524">
    <property type="term" value="F:ATP binding"/>
    <property type="evidence" value="ECO:0007669"/>
    <property type="project" value="UniProtKB-KW"/>
</dbReference>
<evidence type="ECO:0000256" key="9">
    <source>
        <dbReference type="ARBA" id="ARBA00022967"/>
    </source>
</evidence>
<keyword evidence="5" id="KW-0479">Metal-binding</keyword>
<proteinExistence type="predicted"/>
<dbReference type="InterPro" id="IPR050510">
    <property type="entry name" value="Cation_transp_ATPase_P-type"/>
</dbReference>
<evidence type="ECO:0000256" key="7">
    <source>
        <dbReference type="ARBA" id="ARBA00022796"/>
    </source>
</evidence>
<keyword evidence="15" id="KW-1185">Reference proteome</keyword>
<dbReference type="GO" id="GO:1990573">
    <property type="term" value="P:potassium ion import across plasma membrane"/>
    <property type="evidence" value="ECO:0007669"/>
    <property type="project" value="TreeGrafter"/>
</dbReference>
<dbReference type="GO" id="GO:0030007">
    <property type="term" value="P:intracellular potassium ion homeostasis"/>
    <property type="evidence" value="ECO:0007669"/>
    <property type="project" value="TreeGrafter"/>
</dbReference>
<dbReference type="AlphaFoldDB" id="A0A0C2GP11"/>
<dbReference type="InterPro" id="IPR023214">
    <property type="entry name" value="HAD_sf"/>
</dbReference>
<dbReference type="InterPro" id="IPR023299">
    <property type="entry name" value="ATPase_P-typ_cyto_dom_N"/>
</dbReference>
<organism evidence="14 15">
    <name type="scientific">Ancylostoma duodenale</name>
    <dbReference type="NCBI Taxonomy" id="51022"/>
    <lineage>
        <taxon>Eukaryota</taxon>
        <taxon>Metazoa</taxon>
        <taxon>Ecdysozoa</taxon>
        <taxon>Nematoda</taxon>
        <taxon>Chromadorea</taxon>
        <taxon>Rhabditida</taxon>
        <taxon>Rhabditina</taxon>
        <taxon>Rhabditomorpha</taxon>
        <taxon>Strongyloidea</taxon>
        <taxon>Ancylostomatidae</taxon>
        <taxon>Ancylostomatinae</taxon>
        <taxon>Ancylostoma</taxon>
    </lineage>
</organism>
<protein>
    <recommendedName>
        <fullName evidence="2">P-type Cu(+) transporter</fullName>
        <ecNumber evidence="2">7.2.2.8</ecNumber>
    </recommendedName>
</protein>
<dbReference type="Gene3D" id="3.40.50.1000">
    <property type="entry name" value="HAD superfamily/HAD-like"/>
    <property type="match status" value="1"/>
</dbReference>
<keyword evidence="13" id="KW-0472">Membrane</keyword>
<keyword evidence="9" id="KW-1278">Translocase</keyword>
<dbReference type="FunFam" id="3.40.50.1000:FF:000144">
    <property type="entry name" value="copper-transporting ATPase 1 isoform X2"/>
    <property type="match status" value="1"/>
</dbReference>
<evidence type="ECO:0000256" key="4">
    <source>
        <dbReference type="ARBA" id="ARBA00022692"/>
    </source>
</evidence>
<keyword evidence="11" id="KW-0186">Copper</keyword>
<dbReference type="SUPFAM" id="SSF81660">
    <property type="entry name" value="Metal cation-transporting ATPase, ATP-binding domain N"/>
    <property type="match status" value="1"/>
</dbReference>
<dbReference type="GO" id="GO:0005391">
    <property type="term" value="F:P-type sodium:potassium-exchanging transporter activity"/>
    <property type="evidence" value="ECO:0007669"/>
    <property type="project" value="TreeGrafter"/>
</dbReference>
<dbReference type="PRINTS" id="PR00119">
    <property type="entry name" value="CATATPASE"/>
</dbReference>
<dbReference type="GO" id="GO:0036376">
    <property type="term" value="P:sodium ion export across plasma membrane"/>
    <property type="evidence" value="ECO:0007669"/>
    <property type="project" value="TreeGrafter"/>
</dbReference>
<dbReference type="PANTHER" id="PTHR43294">
    <property type="entry name" value="SODIUM/POTASSIUM-TRANSPORTING ATPASE SUBUNIT ALPHA"/>
    <property type="match status" value="1"/>
</dbReference>
<dbReference type="GO" id="GO:0012505">
    <property type="term" value="C:endomembrane system"/>
    <property type="evidence" value="ECO:0007669"/>
    <property type="project" value="UniProtKB-SubCell"/>
</dbReference>
<dbReference type="NCBIfam" id="TIGR01494">
    <property type="entry name" value="ATPase_P-type"/>
    <property type="match status" value="1"/>
</dbReference>
<keyword evidence="6" id="KW-0547">Nucleotide-binding</keyword>
<evidence type="ECO:0000256" key="3">
    <source>
        <dbReference type="ARBA" id="ARBA00022448"/>
    </source>
</evidence>
<dbReference type="EMBL" id="KN728900">
    <property type="protein sequence ID" value="KIH63065.1"/>
    <property type="molecule type" value="Genomic_DNA"/>
</dbReference>
<dbReference type="FunFam" id="3.40.1110.10:FF:000001">
    <property type="entry name" value="Sodium/potassium-transporting ATPase subunit alpha"/>
    <property type="match status" value="1"/>
</dbReference>
<keyword evidence="10" id="KW-1133">Transmembrane helix</keyword>
<dbReference type="EC" id="7.2.2.8" evidence="2"/>
<evidence type="ECO:0000256" key="5">
    <source>
        <dbReference type="ARBA" id="ARBA00022723"/>
    </source>
</evidence>
<dbReference type="GO" id="GO:0016887">
    <property type="term" value="F:ATP hydrolysis activity"/>
    <property type="evidence" value="ECO:0007669"/>
    <property type="project" value="InterPro"/>
</dbReference>
<sequence length="317" mass="35068">MEGTYKFLMRCAALCSRATFKNEDFSVPLPRREVSGDASETAILKYCELILGNGGTRKMRDKKQKVAEIPFNSTNKYQVSIHQNGDRFLLVMKGAPEKILKACSTILIEGEERGKDKKFEEEFKKAYERLGGFGERVLGFCDLELDPEKFPPNFAFDTEGPNFPLTNLRFLGFMAMIDPPRPGVPQAVQLCQSAGVKVVMVTGDHPITAKAIARQVHIISRRAKIVFSRTSPAQKLQIVEAFQHTNNVVAVTGIAMGIAGTDVSKQAADMILLNDNFASIVTGVEEGRLIFDNLKKSIAYTLTSNIPGMHKCSLQMV</sequence>
<evidence type="ECO:0000256" key="6">
    <source>
        <dbReference type="ARBA" id="ARBA00022741"/>
    </source>
</evidence>
<evidence type="ECO:0000313" key="15">
    <source>
        <dbReference type="Proteomes" id="UP000054047"/>
    </source>
</evidence>
<evidence type="ECO:0000256" key="11">
    <source>
        <dbReference type="ARBA" id="ARBA00023008"/>
    </source>
</evidence>
<evidence type="ECO:0000256" key="1">
    <source>
        <dbReference type="ARBA" id="ARBA00004127"/>
    </source>
</evidence>
<keyword evidence="12" id="KW-0406">Ion transport</keyword>
<evidence type="ECO:0000256" key="12">
    <source>
        <dbReference type="ARBA" id="ARBA00023065"/>
    </source>
</evidence>
<gene>
    <name evidence="14" type="ORF">ANCDUO_06642</name>
</gene>
<dbReference type="GO" id="GO:0046872">
    <property type="term" value="F:metal ion binding"/>
    <property type="evidence" value="ECO:0007669"/>
    <property type="project" value="UniProtKB-KW"/>
</dbReference>
<evidence type="ECO:0000256" key="8">
    <source>
        <dbReference type="ARBA" id="ARBA00022840"/>
    </source>
</evidence>
<dbReference type="PANTHER" id="PTHR43294:SF18">
    <property type="entry name" value="SODIUM_POTASSIUM-TRANSPORTING ATPASE SUBUNIT ALPHA"/>
    <property type="match status" value="1"/>
</dbReference>
<keyword evidence="8" id="KW-0067">ATP-binding</keyword>
<dbReference type="SUPFAM" id="SSF56784">
    <property type="entry name" value="HAD-like"/>
    <property type="match status" value="1"/>
</dbReference>
<comment type="subcellular location">
    <subcellularLocation>
        <location evidence="1">Endomembrane system</location>
        <topology evidence="1">Multi-pass membrane protein</topology>
    </subcellularLocation>
</comment>
<dbReference type="GO" id="GO:0005886">
    <property type="term" value="C:plasma membrane"/>
    <property type="evidence" value="ECO:0007669"/>
    <property type="project" value="TreeGrafter"/>
</dbReference>
<dbReference type="OrthoDB" id="3352408at2759"/>
<dbReference type="Gene3D" id="3.40.1110.10">
    <property type="entry name" value="Calcium-transporting ATPase, cytoplasmic domain N"/>
    <property type="match status" value="1"/>
</dbReference>